<dbReference type="OrthoDB" id="5623978at2"/>
<proteinExistence type="predicted"/>
<feature type="signal peptide" evidence="1">
    <location>
        <begin position="1"/>
        <end position="27"/>
    </location>
</feature>
<dbReference type="STRING" id="92487.SAMN02745130_00230"/>
<dbReference type="AlphaFoldDB" id="A0A1T4VTG8"/>
<name>A0A1T4VTG8_9GAMM</name>
<evidence type="ECO:0000313" key="3">
    <source>
        <dbReference type="Proteomes" id="UP000190460"/>
    </source>
</evidence>
<accession>A0A1T4VTG8</accession>
<evidence type="ECO:0000256" key="1">
    <source>
        <dbReference type="SAM" id="SignalP"/>
    </source>
</evidence>
<evidence type="ECO:0000313" key="2">
    <source>
        <dbReference type="EMBL" id="SKA68237.1"/>
    </source>
</evidence>
<dbReference type="Proteomes" id="UP000190460">
    <property type="component" value="Unassembled WGS sequence"/>
</dbReference>
<gene>
    <name evidence="2" type="ORF">SAMN02745130_00230</name>
</gene>
<keyword evidence="3" id="KW-1185">Reference proteome</keyword>
<organism evidence="2 3">
    <name type="scientific">Thiothrix eikelboomii</name>
    <dbReference type="NCBI Taxonomy" id="92487"/>
    <lineage>
        <taxon>Bacteria</taxon>
        <taxon>Pseudomonadati</taxon>
        <taxon>Pseudomonadota</taxon>
        <taxon>Gammaproteobacteria</taxon>
        <taxon>Thiotrichales</taxon>
        <taxon>Thiotrichaceae</taxon>
        <taxon>Thiothrix</taxon>
    </lineage>
</organism>
<keyword evidence="1" id="KW-0732">Signal</keyword>
<protein>
    <submittedName>
        <fullName evidence="2">Uncharacterized protein</fullName>
    </submittedName>
</protein>
<feature type="chain" id="PRO_5012549612" evidence="1">
    <location>
        <begin position="28"/>
        <end position="194"/>
    </location>
</feature>
<dbReference type="RefSeq" id="WP_078920735.1">
    <property type="nucleotide sequence ID" value="NZ_FUYB01000001.1"/>
</dbReference>
<dbReference type="EMBL" id="FUYB01000001">
    <property type="protein sequence ID" value="SKA68237.1"/>
    <property type="molecule type" value="Genomic_DNA"/>
</dbReference>
<sequence>MHNKNKSSIFSLLITLSLGLTANSALADPVLEYKLALADDGKSYEVWMKPSVTPKPNISLTGQLTLKVPHAAKFKPLNVVAGVEGADWIEASRVDAPKEDPEHDYISFSYIGAQGNSAQNYPWVADEELLVFSFANEKGCVNGLSIMQDNDPFNIPNNSQQTNPGNQFTNLGWGAVGENNFKGVYGASPKCLKK</sequence>
<reference evidence="2 3" key="1">
    <citation type="submission" date="2017-02" db="EMBL/GenBank/DDBJ databases">
        <authorList>
            <person name="Peterson S.W."/>
        </authorList>
    </citation>
    <scope>NUCLEOTIDE SEQUENCE [LARGE SCALE GENOMIC DNA]</scope>
    <source>
        <strain evidence="2 3">ATCC 49788</strain>
    </source>
</reference>